<dbReference type="PANTHER" id="PTHR42792">
    <property type="entry name" value="FLAGELLIN"/>
    <property type="match status" value="1"/>
</dbReference>
<comment type="caution">
    <text evidence="7">The sequence shown here is derived from an EMBL/GenBank/DDBJ whole genome shotgun (WGS) entry which is preliminary data.</text>
</comment>
<evidence type="ECO:0000313" key="7">
    <source>
        <dbReference type="EMBL" id="TYZ29013.1"/>
    </source>
</evidence>
<keyword evidence="7" id="KW-0969">Cilium</keyword>
<dbReference type="Pfam" id="PF00669">
    <property type="entry name" value="Flagellin_N"/>
    <property type="match status" value="1"/>
</dbReference>
<dbReference type="Gene3D" id="6.10.10.10">
    <property type="entry name" value="Flagellar export chaperone, C-terminal domain"/>
    <property type="match status" value="1"/>
</dbReference>
<evidence type="ECO:0000256" key="1">
    <source>
        <dbReference type="ARBA" id="ARBA00005709"/>
    </source>
</evidence>
<dbReference type="AlphaFoldDB" id="A0A5D6WM88"/>
<evidence type="ECO:0000259" key="5">
    <source>
        <dbReference type="Pfam" id="PF00669"/>
    </source>
</evidence>
<keyword evidence="4" id="KW-0964">Secreted</keyword>
<dbReference type="InterPro" id="IPR001492">
    <property type="entry name" value="Flagellin"/>
</dbReference>
<dbReference type="GO" id="GO:0005198">
    <property type="term" value="F:structural molecule activity"/>
    <property type="evidence" value="ECO:0007669"/>
    <property type="project" value="UniProtKB-UniRule"/>
</dbReference>
<comment type="function">
    <text evidence="4">Flagellin is the subunit protein which polymerizes to form the filaments of bacterial flagella.</text>
</comment>
<keyword evidence="3 4" id="KW-0975">Bacterial flagellum</keyword>
<dbReference type="EMBL" id="VTOZ01000011">
    <property type="protein sequence ID" value="TYZ29013.1"/>
    <property type="molecule type" value="Genomic_DNA"/>
</dbReference>
<reference evidence="7 8" key="1">
    <citation type="submission" date="2019-08" db="EMBL/GenBank/DDBJ databases">
        <title>Selenomonas sp. mPRGC5 and Selenomonas sp. mPRGC8 isolated from ruminal fluid of dairy goat (Capra hircus).</title>
        <authorList>
            <person name="Poothong S."/>
            <person name="Nuengjamnong C."/>
            <person name="Tanasupawat S."/>
        </authorList>
    </citation>
    <scope>NUCLEOTIDE SEQUENCE [LARGE SCALE GENOMIC DNA]</scope>
    <source>
        <strain evidence="8">mPRGC8</strain>
    </source>
</reference>
<comment type="similarity">
    <text evidence="1 4">Belongs to the bacterial flagellin family.</text>
</comment>
<feature type="domain" description="Flagellin N-terminal" evidence="5">
    <location>
        <begin position="5"/>
        <end position="140"/>
    </location>
</feature>
<dbReference type="Pfam" id="PF00700">
    <property type="entry name" value="Flagellin_C"/>
    <property type="match status" value="1"/>
</dbReference>
<dbReference type="NCBIfam" id="NF033876">
    <property type="entry name" value="flagella_HExxH"/>
    <property type="match status" value="1"/>
</dbReference>
<evidence type="ECO:0000259" key="6">
    <source>
        <dbReference type="Pfam" id="PF00700"/>
    </source>
</evidence>
<dbReference type="GO" id="GO:0009288">
    <property type="term" value="C:bacterial-type flagellum"/>
    <property type="evidence" value="ECO:0007669"/>
    <property type="project" value="UniProtKB-SubCell"/>
</dbReference>
<keyword evidence="7" id="KW-0282">Flagellum</keyword>
<dbReference type="Proteomes" id="UP000322783">
    <property type="component" value="Unassembled WGS sequence"/>
</dbReference>
<proteinExistence type="inferred from homology"/>
<dbReference type="SUPFAM" id="SSF64518">
    <property type="entry name" value="Phase 1 flagellin"/>
    <property type="match status" value="1"/>
</dbReference>
<evidence type="ECO:0000313" key="8">
    <source>
        <dbReference type="Proteomes" id="UP000322783"/>
    </source>
</evidence>
<dbReference type="RefSeq" id="WP_149189030.1">
    <property type="nucleotide sequence ID" value="NZ_VTOZ01000011.1"/>
</dbReference>
<dbReference type="InterPro" id="IPR046358">
    <property type="entry name" value="Flagellin_C"/>
</dbReference>
<dbReference type="InterPro" id="IPR042187">
    <property type="entry name" value="Flagellin_C_sub2"/>
</dbReference>
<dbReference type="PRINTS" id="PR00207">
    <property type="entry name" value="FLAGELLIN"/>
</dbReference>
<dbReference type="InterPro" id="IPR001029">
    <property type="entry name" value="Flagellin_N"/>
</dbReference>
<dbReference type="PANTHER" id="PTHR42792:SF2">
    <property type="entry name" value="FLAGELLIN"/>
    <property type="match status" value="1"/>
</dbReference>
<dbReference type="Gene3D" id="3.30.70.2120">
    <property type="match status" value="1"/>
</dbReference>
<evidence type="ECO:0000256" key="3">
    <source>
        <dbReference type="ARBA" id="ARBA00023143"/>
    </source>
</evidence>
<dbReference type="GO" id="GO:0005576">
    <property type="term" value="C:extracellular region"/>
    <property type="evidence" value="ECO:0007669"/>
    <property type="project" value="UniProtKB-SubCell"/>
</dbReference>
<comment type="subcellular location">
    <subcellularLocation>
        <location evidence="4">Secreted</location>
    </subcellularLocation>
    <subcellularLocation>
        <location evidence="4">Bacterial flagellum</location>
    </subcellularLocation>
</comment>
<dbReference type="Gene3D" id="1.20.1330.10">
    <property type="entry name" value="f41 fragment of flagellin, N-terminal domain"/>
    <property type="match status" value="2"/>
</dbReference>
<keyword evidence="7" id="KW-0966">Cell projection</keyword>
<gene>
    <name evidence="7" type="ORF">FZ041_06825</name>
</gene>
<accession>A0A5D6WM88</accession>
<evidence type="ECO:0000256" key="4">
    <source>
        <dbReference type="RuleBase" id="RU362073"/>
    </source>
</evidence>
<organism evidence="7 8">
    <name type="scientific">Selenomonas caprae</name>
    <dbReference type="NCBI Taxonomy" id="2606905"/>
    <lineage>
        <taxon>Bacteria</taxon>
        <taxon>Bacillati</taxon>
        <taxon>Bacillota</taxon>
        <taxon>Negativicutes</taxon>
        <taxon>Selenomonadales</taxon>
        <taxon>Selenomonadaceae</taxon>
        <taxon>Selenomonas</taxon>
    </lineage>
</organism>
<evidence type="ECO:0000256" key="2">
    <source>
        <dbReference type="ARBA" id="ARBA00020110"/>
    </source>
</evidence>
<sequence length="593" mass="63948">MGMVIKNNMAAQNTLGTLNKNSMALSKSLQKVSSGMRINGAADDASGYAISERMRVQVRGLNQDIDNTQSAISMMKTAEGAISSTVDILKTMKEKAINAANDTNTDADRAIIQKELNQAIDQVDDNASVTFNNKILFDGSADAGTTAEQRIIKALNSEWLDSALSMAKEAYGLSFQEDETSVREMTVKFERGSSGGSGGTTTLAYVTSYFGSDGKTNKLELTINMDVYDALAEHDVNGKAGSYPYLDRTIAHEMTHAVMSANITGFNNLPKYIKEGAADYIHGIDDQGDRKNVLLALTPDTVNSQFANGDGVVPYAMGYALFHYLNAKSGHDGHMMTRFMNVLDEKGGSALDEAVAAASKGGFSSAAAAIAGFKQDLTDYTAAGHTTKEFLKEYCDIDFDNNFDTGSALGSKAWMGESANAEQVVIEGKSPNFWYYPGSDTSVIQGLTVKWPNYTRPDGGFRFQVGTKANQNIQAQFSDIHATALGLRSDDGKNLSVETRAEAKRTMTVLDRALEKALDQQTTIGALQSRMEYTASNLTTASENVQASESTIRDANMAREMTDYTKNNVLMQAAQSMLAQANQSSSAVLSLLQ</sequence>
<feature type="domain" description="Flagellin C-terminal" evidence="6">
    <location>
        <begin position="508"/>
        <end position="592"/>
    </location>
</feature>
<keyword evidence="8" id="KW-1185">Reference proteome</keyword>
<name>A0A5D6WM88_9FIRM</name>
<protein>
    <recommendedName>
        <fullName evidence="2 4">Flagellin</fullName>
    </recommendedName>
</protein>